<feature type="non-terminal residue" evidence="2">
    <location>
        <position position="75"/>
    </location>
</feature>
<keyword evidence="1" id="KW-0812">Transmembrane</keyword>
<reference evidence="2" key="1">
    <citation type="journal article" date="2014" name="Front. Microbiol.">
        <title>High frequency of phylogenetically diverse reductive dehalogenase-homologous genes in deep subseafloor sedimentary metagenomes.</title>
        <authorList>
            <person name="Kawai M."/>
            <person name="Futagami T."/>
            <person name="Toyoda A."/>
            <person name="Takaki Y."/>
            <person name="Nishi S."/>
            <person name="Hori S."/>
            <person name="Arai W."/>
            <person name="Tsubouchi T."/>
            <person name="Morono Y."/>
            <person name="Uchiyama I."/>
            <person name="Ito T."/>
            <person name="Fujiyama A."/>
            <person name="Inagaki F."/>
            <person name="Takami H."/>
        </authorList>
    </citation>
    <scope>NUCLEOTIDE SEQUENCE</scope>
    <source>
        <strain evidence="2">Expedition CK06-06</strain>
    </source>
</reference>
<keyword evidence="1" id="KW-1133">Transmembrane helix</keyword>
<feature type="transmembrane region" description="Helical" evidence="1">
    <location>
        <begin position="16"/>
        <end position="35"/>
    </location>
</feature>
<organism evidence="2">
    <name type="scientific">marine sediment metagenome</name>
    <dbReference type="NCBI Taxonomy" id="412755"/>
    <lineage>
        <taxon>unclassified sequences</taxon>
        <taxon>metagenomes</taxon>
        <taxon>ecological metagenomes</taxon>
    </lineage>
</organism>
<proteinExistence type="predicted"/>
<dbReference type="AlphaFoldDB" id="X1BNT7"/>
<sequence length="75" mass="8317">MNSPGQDDDLKKVVKTAVVIASSMLAVLFIYLAAVEIIRAQMAPFSGLVEIKNTMLLRYVFYGVAVFQVILIRIL</sequence>
<gene>
    <name evidence="2" type="ORF">S01H4_45235</name>
</gene>
<comment type="caution">
    <text evidence="2">The sequence shown here is derived from an EMBL/GenBank/DDBJ whole genome shotgun (WGS) entry which is preliminary data.</text>
</comment>
<protein>
    <submittedName>
        <fullName evidence="2">Uncharacterized protein</fullName>
    </submittedName>
</protein>
<evidence type="ECO:0000313" key="2">
    <source>
        <dbReference type="EMBL" id="GAG97549.1"/>
    </source>
</evidence>
<accession>X1BNT7</accession>
<name>X1BNT7_9ZZZZ</name>
<feature type="transmembrane region" description="Helical" evidence="1">
    <location>
        <begin position="56"/>
        <end position="74"/>
    </location>
</feature>
<evidence type="ECO:0000256" key="1">
    <source>
        <dbReference type="SAM" id="Phobius"/>
    </source>
</evidence>
<keyword evidence="1" id="KW-0472">Membrane</keyword>
<dbReference type="EMBL" id="BART01025166">
    <property type="protein sequence ID" value="GAG97549.1"/>
    <property type="molecule type" value="Genomic_DNA"/>
</dbReference>